<dbReference type="OrthoDB" id="2318053at2759"/>
<keyword evidence="2" id="KW-1185">Reference proteome</keyword>
<name>A0A397IQF7_9GLOM</name>
<accession>A0A397IQF7</accession>
<evidence type="ECO:0000313" key="1">
    <source>
        <dbReference type="EMBL" id="RHZ78239.1"/>
    </source>
</evidence>
<dbReference type="EMBL" id="PQFF01000156">
    <property type="protein sequence ID" value="RHZ78239.1"/>
    <property type="molecule type" value="Genomic_DNA"/>
</dbReference>
<evidence type="ECO:0000313" key="2">
    <source>
        <dbReference type="Proteomes" id="UP000266861"/>
    </source>
</evidence>
<proteinExistence type="predicted"/>
<organism evidence="1 2">
    <name type="scientific">Diversispora epigaea</name>
    <dbReference type="NCBI Taxonomy" id="1348612"/>
    <lineage>
        <taxon>Eukaryota</taxon>
        <taxon>Fungi</taxon>
        <taxon>Fungi incertae sedis</taxon>
        <taxon>Mucoromycota</taxon>
        <taxon>Glomeromycotina</taxon>
        <taxon>Glomeromycetes</taxon>
        <taxon>Diversisporales</taxon>
        <taxon>Diversisporaceae</taxon>
        <taxon>Diversispora</taxon>
    </lineage>
</organism>
<gene>
    <name evidence="1" type="ORF">Glove_166g100</name>
</gene>
<comment type="caution">
    <text evidence="1">The sequence shown here is derived from an EMBL/GenBank/DDBJ whole genome shotgun (WGS) entry which is preliminary data.</text>
</comment>
<dbReference type="Proteomes" id="UP000266861">
    <property type="component" value="Unassembled WGS sequence"/>
</dbReference>
<protein>
    <submittedName>
        <fullName evidence="1">Uncharacterized protein</fullName>
    </submittedName>
</protein>
<sequence>MSKIFENFIKLLNDKDYYNVIIKVENKEKTYLNVAANKFELEKLSKKLELFSSKTKLPENFCNDIVTKYPSLIFDAEDFPSLQENALNPNSPTNLDTELNIAYRISDISIFLVMTFWTNKDGFSPPTFWNMCHGLVCTMVIIKAKGTDDVMDG</sequence>
<reference evidence="1 2" key="1">
    <citation type="submission" date="2018-08" db="EMBL/GenBank/DDBJ databases">
        <title>Genome and evolution of the arbuscular mycorrhizal fungus Diversispora epigaea (formerly Glomus versiforme) and its bacterial endosymbionts.</title>
        <authorList>
            <person name="Sun X."/>
            <person name="Fei Z."/>
            <person name="Harrison M."/>
        </authorList>
    </citation>
    <scope>NUCLEOTIDE SEQUENCE [LARGE SCALE GENOMIC DNA]</scope>
    <source>
        <strain evidence="1 2">IT104</strain>
    </source>
</reference>
<dbReference type="AlphaFoldDB" id="A0A397IQF7"/>